<dbReference type="Gene3D" id="2.60.40.10">
    <property type="entry name" value="Immunoglobulins"/>
    <property type="match status" value="2"/>
</dbReference>
<proteinExistence type="predicted"/>
<sequence length="263" mass="29369">MKFFILVTVLVSQIGVVADSVLVSVMEGDSVTLHTDVKANQQEKIKWFFNDTRIAQIGDLSKTCTDVQCNKDTERFRDRLKLDNQTGSLTITNITITDSGLYKLQIISSSSMSEKVFRVIAQETDKTKTKTVNEGESVTLDPGVIKNTNDLMTWYFNDTLIAEIARDPSKISTDGDFEDADGRFRDRLKLDHQTGSLTIMNITNTDSGLYHLEIIANSSSIRRQYSIRIIIEKSHSGTGSGGLVLLFITGVCVGVLVFWWLQV</sequence>
<dbReference type="PANTHER" id="PTHR21063">
    <property type="entry name" value="LFA-3"/>
    <property type="match status" value="1"/>
</dbReference>
<name>A0A7J6BQE1_9TELE</name>
<keyword evidence="2" id="KW-0732">Signal</keyword>
<evidence type="ECO:0000259" key="3">
    <source>
        <dbReference type="SMART" id="SM00409"/>
    </source>
</evidence>
<feature type="chain" id="PRO_5029542720" description="Immunoglobulin domain-containing protein" evidence="2">
    <location>
        <begin position="19"/>
        <end position="263"/>
    </location>
</feature>
<dbReference type="Proteomes" id="UP000579812">
    <property type="component" value="Unassembled WGS sequence"/>
</dbReference>
<comment type="caution">
    <text evidence="4">The sequence shown here is derived from an EMBL/GenBank/DDBJ whole genome shotgun (WGS) entry which is preliminary data.</text>
</comment>
<gene>
    <name evidence="4" type="ORF">G5714_021237</name>
</gene>
<evidence type="ECO:0000313" key="4">
    <source>
        <dbReference type="EMBL" id="KAF4097229.1"/>
    </source>
</evidence>
<evidence type="ECO:0000256" key="1">
    <source>
        <dbReference type="SAM" id="Phobius"/>
    </source>
</evidence>
<dbReference type="PANTHER" id="PTHR21063:SF4">
    <property type="entry name" value="CD48 ANTIGEN-RELATED"/>
    <property type="match status" value="1"/>
</dbReference>
<protein>
    <recommendedName>
        <fullName evidence="3">Immunoglobulin domain-containing protein</fullName>
    </recommendedName>
</protein>
<dbReference type="InterPro" id="IPR013783">
    <property type="entry name" value="Ig-like_fold"/>
</dbReference>
<evidence type="ECO:0000313" key="5">
    <source>
        <dbReference type="Proteomes" id="UP000579812"/>
    </source>
</evidence>
<evidence type="ECO:0000256" key="2">
    <source>
        <dbReference type="SAM" id="SignalP"/>
    </source>
</evidence>
<organism evidence="4 5">
    <name type="scientific">Onychostoma macrolepis</name>
    <dbReference type="NCBI Taxonomy" id="369639"/>
    <lineage>
        <taxon>Eukaryota</taxon>
        <taxon>Metazoa</taxon>
        <taxon>Chordata</taxon>
        <taxon>Craniata</taxon>
        <taxon>Vertebrata</taxon>
        <taxon>Euteleostomi</taxon>
        <taxon>Actinopterygii</taxon>
        <taxon>Neopterygii</taxon>
        <taxon>Teleostei</taxon>
        <taxon>Ostariophysi</taxon>
        <taxon>Cypriniformes</taxon>
        <taxon>Cyprinidae</taxon>
        <taxon>Acrossocheilinae</taxon>
        <taxon>Onychostoma</taxon>
    </lineage>
</organism>
<keyword evidence="5" id="KW-1185">Reference proteome</keyword>
<keyword evidence="1" id="KW-0472">Membrane</keyword>
<keyword evidence="1" id="KW-0812">Transmembrane</keyword>
<feature type="signal peptide" evidence="2">
    <location>
        <begin position="1"/>
        <end position="18"/>
    </location>
</feature>
<dbReference type="Pfam" id="PF07686">
    <property type="entry name" value="V-set"/>
    <property type="match status" value="2"/>
</dbReference>
<dbReference type="SUPFAM" id="SSF48726">
    <property type="entry name" value="Immunoglobulin"/>
    <property type="match status" value="2"/>
</dbReference>
<accession>A0A7J6BQE1</accession>
<feature type="domain" description="Immunoglobulin" evidence="3">
    <location>
        <begin position="20"/>
        <end position="122"/>
    </location>
</feature>
<keyword evidence="1" id="KW-1133">Transmembrane helix</keyword>
<dbReference type="SMART" id="SM00409">
    <property type="entry name" value="IG"/>
    <property type="match status" value="2"/>
</dbReference>
<feature type="transmembrane region" description="Helical" evidence="1">
    <location>
        <begin position="241"/>
        <end position="261"/>
    </location>
</feature>
<dbReference type="InterPro" id="IPR003599">
    <property type="entry name" value="Ig_sub"/>
</dbReference>
<dbReference type="InterPro" id="IPR036179">
    <property type="entry name" value="Ig-like_dom_sf"/>
</dbReference>
<dbReference type="EMBL" id="JAAMOB010000022">
    <property type="protein sequence ID" value="KAF4097229.1"/>
    <property type="molecule type" value="Genomic_DNA"/>
</dbReference>
<reference evidence="4 5" key="1">
    <citation type="submission" date="2020-04" db="EMBL/GenBank/DDBJ databases">
        <title>Chromosome-level genome assembly of a cyprinid fish Onychostoma macrolepis by integration of Nanopore Sequencing, Bionano and Hi-C technology.</title>
        <authorList>
            <person name="Wang D."/>
        </authorList>
    </citation>
    <scope>NUCLEOTIDE SEQUENCE [LARGE SCALE GENOMIC DNA]</scope>
    <source>
        <strain evidence="4">SWU-2019</strain>
        <tissue evidence="4">Muscle</tissue>
    </source>
</reference>
<dbReference type="AlphaFoldDB" id="A0A7J6BQE1"/>
<dbReference type="InterPro" id="IPR013106">
    <property type="entry name" value="Ig_V-set"/>
</dbReference>
<feature type="domain" description="Immunoglobulin" evidence="3">
    <location>
        <begin position="127"/>
        <end position="230"/>
    </location>
</feature>